<dbReference type="EMBL" id="SJPO01000002">
    <property type="protein sequence ID" value="TWT78370.1"/>
    <property type="molecule type" value="Genomic_DNA"/>
</dbReference>
<sequence length="374" mass="38214" precursor="true">MTTVRTTRFCLLTALFLTAASSSYAQDVLRYRTGGSWGDISDGTIAGWGFNPALPGTRVPTGTDEARVNWGGSTVTLDFEAETFNRLLIGVDEAGVVEVQDGGVLTTTQDVVVGNNGFTDGTMIVSSGGVVNVGRISWVARGPVVGDVLGFLTIESGGVFNVASHLWWGSTGIAEVSISGTLNQTGGILGLGSADFNTVGGTATVNVLSGGEMNLNNIFTTDGETKSIQPGSKIDIHGTGRVTLPGDFVDALGSYRDAGLLHGNGTPGAVTIETEAGALPDGDFNGDGLVDAADYTVYRDNIGSVAGLPNDGGLGVVGDLHYDLWEANYGAVASVLTVVTAGLPSASISAAPEPTSLILIGMLGVLAGPTLRRR</sequence>
<keyword evidence="3" id="KW-1185">Reference proteome</keyword>
<name>A0A5C5YU69_9BACT</name>
<organism evidence="2 3">
    <name type="scientific">Posidoniimonas polymericola</name>
    <dbReference type="NCBI Taxonomy" id="2528002"/>
    <lineage>
        <taxon>Bacteria</taxon>
        <taxon>Pseudomonadati</taxon>
        <taxon>Planctomycetota</taxon>
        <taxon>Planctomycetia</taxon>
        <taxon>Pirellulales</taxon>
        <taxon>Lacipirellulaceae</taxon>
        <taxon>Posidoniimonas</taxon>
    </lineage>
</organism>
<dbReference type="PROSITE" id="PS00018">
    <property type="entry name" value="EF_HAND_1"/>
    <property type="match status" value="1"/>
</dbReference>
<protein>
    <recommendedName>
        <fullName evidence="4">PEP-CTERM protein-sorting domain-containing protein</fullName>
    </recommendedName>
</protein>
<keyword evidence="1" id="KW-0732">Signal</keyword>
<reference evidence="2 3" key="1">
    <citation type="submission" date="2019-02" db="EMBL/GenBank/DDBJ databases">
        <title>Deep-cultivation of Planctomycetes and their phenomic and genomic characterization uncovers novel biology.</title>
        <authorList>
            <person name="Wiegand S."/>
            <person name="Jogler M."/>
            <person name="Boedeker C."/>
            <person name="Pinto D."/>
            <person name="Vollmers J."/>
            <person name="Rivas-Marin E."/>
            <person name="Kohn T."/>
            <person name="Peeters S.H."/>
            <person name="Heuer A."/>
            <person name="Rast P."/>
            <person name="Oberbeckmann S."/>
            <person name="Bunk B."/>
            <person name="Jeske O."/>
            <person name="Meyerdierks A."/>
            <person name="Storesund J.E."/>
            <person name="Kallscheuer N."/>
            <person name="Luecker S."/>
            <person name="Lage O.M."/>
            <person name="Pohl T."/>
            <person name="Merkel B.J."/>
            <person name="Hornburger P."/>
            <person name="Mueller R.-W."/>
            <person name="Bruemmer F."/>
            <person name="Labrenz M."/>
            <person name="Spormann A.M."/>
            <person name="Op Den Camp H."/>
            <person name="Overmann J."/>
            <person name="Amann R."/>
            <person name="Jetten M.S.M."/>
            <person name="Mascher T."/>
            <person name="Medema M.H."/>
            <person name="Devos D.P."/>
            <person name="Kaster A.-K."/>
            <person name="Ovreas L."/>
            <person name="Rohde M."/>
            <person name="Galperin M.Y."/>
            <person name="Jogler C."/>
        </authorList>
    </citation>
    <scope>NUCLEOTIDE SEQUENCE [LARGE SCALE GENOMIC DNA]</scope>
    <source>
        <strain evidence="2 3">Pla123a</strain>
    </source>
</reference>
<comment type="caution">
    <text evidence="2">The sequence shown here is derived from an EMBL/GenBank/DDBJ whole genome shotgun (WGS) entry which is preliminary data.</text>
</comment>
<feature type="signal peptide" evidence="1">
    <location>
        <begin position="1"/>
        <end position="25"/>
    </location>
</feature>
<accession>A0A5C5YU69</accession>
<dbReference type="Proteomes" id="UP000318478">
    <property type="component" value="Unassembled WGS sequence"/>
</dbReference>
<evidence type="ECO:0000256" key="1">
    <source>
        <dbReference type="SAM" id="SignalP"/>
    </source>
</evidence>
<gene>
    <name evidence="2" type="ORF">Pla123a_11610</name>
</gene>
<dbReference type="AlphaFoldDB" id="A0A5C5YU69"/>
<dbReference type="InterPro" id="IPR018247">
    <property type="entry name" value="EF_Hand_1_Ca_BS"/>
</dbReference>
<evidence type="ECO:0000313" key="3">
    <source>
        <dbReference type="Proteomes" id="UP000318478"/>
    </source>
</evidence>
<evidence type="ECO:0008006" key="4">
    <source>
        <dbReference type="Google" id="ProtNLM"/>
    </source>
</evidence>
<feature type="chain" id="PRO_5022788247" description="PEP-CTERM protein-sorting domain-containing protein" evidence="1">
    <location>
        <begin position="26"/>
        <end position="374"/>
    </location>
</feature>
<evidence type="ECO:0000313" key="2">
    <source>
        <dbReference type="EMBL" id="TWT78370.1"/>
    </source>
</evidence>
<proteinExistence type="predicted"/>